<feature type="compositionally biased region" description="Basic and acidic residues" evidence="10">
    <location>
        <begin position="13"/>
        <end position="33"/>
    </location>
</feature>
<evidence type="ECO:0000313" key="12">
    <source>
        <dbReference type="EMBL" id="CBY08243.1"/>
    </source>
</evidence>
<dbReference type="Gene3D" id="1.25.10.10">
    <property type="entry name" value="Leucine-rich Repeat Variant"/>
    <property type="match status" value="1"/>
</dbReference>
<comment type="subcellular location">
    <subcellularLocation>
        <location evidence="1">Nucleus</location>
    </subcellularLocation>
</comment>
<dbReference type="GO" id="GO:0005681">
    <property type="term" value="C:spliceosomal complex"/>
    <property type="evidence" value="ECO:0007669"/>
    <property type="project" value="TreeGrafter"/>
</dbReference>
<dbReference type="AlphaFoldDB" id="E4X8S9"/>
<keyword evidence="4" id="KW-0175">Coiled coil</keyword>
<dbReference type="InParanoid" id="E4X8S9"/>
<keyword evidence="2" id="KW-0597">Phosphoprotein</keyword>
<dbReference type="SMART" id="SM01156">
    <property type="entry name" value="DUF1716"/>
    <property type="match status" value="1"/>
</dbReference>
<dbReference type="SUPFAM" id="SSF48371">
    <property type="entry name" value="ARM repeat"/>
    <property type="match status" value="1"/>
</dbReference>
<dbReference type="PANTHER" id="PTHR14978:SF0">
    <property type="entry name" value="BETA-CATENIN-LIKE PROTEIN 1"/>
    <property type="match status" value="1"/>
</dbReference>
<evidence type="ECO:0000256" key="10">
    <source>
        <dbReference type="SAM" id="MobiDB-lite"/>
    </source>
</evidence>
<evidence type="ECO:0000256" key="3">
    <source>
        <dbReference type="ARBA" id="ARBA00022737"/>
    </source>
</evidence>
<keyword evidence="13" id="KW-1185">Reference proteome</keyword>
<evidence type="ECO:0000256" key="1">
    <source>
        <dbReference type="ARBA" id="ARBA00004123"/>
    </source>
</evidence>
<accession>E4X8S9</accession>
<evidence type="ECO:0000256" key="4">
    <source>
        <dbReference type="ARBA" id="ARBA00023054"/>
    </source>
</evidence>
<evidence type="ECO:0000259" key="11">
    <source>
        <dbReference type="SMART" id="SM01156"/>
    </source>
</evidence>
<evidence type="ECO:0000256" key="7">
    <source>
        <dbReference type="ARBA" id="ARBA00061776"/>
    </source>
</evidence>
<sequence>MDIGKILDFAPDTELRGENPFERTEIDRQKKAYGEPNSKKSKLALPAYMESVSDGVRMTEAEMEERRQELLAKAEIDNGEQEDMDEAATRKLFLLFDKRMKKNQDQRIKYAQKPEKYMNSEMDLYAHLHEIKQLATQPHLYPLFWDEDINSGLTLVNLISLSWHENSDIAAMARALTMIETLYDLLDQEEEENEEICKVLYQKYMEHDVLSVAVGTLKRMDETKNEEMEAAFKSIGLLESIIEGSDDQDIITKVANSGNFLIWLLERVRRRTINMVKVYAAEMLSVLLQGSEENQKIIGEKKGVDILLKQLAYFKKRNPKGQEEIELMENLFDALCSVVQGLYPPNRKKFLEDEGLHLMNLMIREKKMSRNSALKVINHVVSGYEGGDNSVKYVEILGLKTLFPLFMKTPKRNKKTGHTENDHEEAIVSIIGNLMRNLSGSLKRRLVDKFVELDHAKSERLLELHFKYAEKMEAAEEEVEQQAAILAQEGVEMDDDMAYALRLEKGLFTLQQIDYIIVELYGSGIESLRERIISHLSMRKSSLKQIREVVKDYADNLGDGENQEAIEQERNRLLELAMGLM</sequence>
<dbReference type="OrthoDB" id="1898821at2759"/>
<proteinExistence type="predicted"/>
<keyword evidence="3" id="KW-0677">Repeat</keyword>
<comment type="subunit">
    <text evidence="7">Component of the PRP19-CDC5L splicing complex composed of a core complex comprising a homotetramer of PRPF19, CDC5L, PLRG1 and BCAS2, and at least three less stably associated proteins CTNNBL1, CWC15 and HSPA8. Interacts directly with CWC15 and CDC5L in the complex. Interacts with AICDA; the interaction is important for the antibody diversification activity of AICDA. Interacts with PRPF31 (via its NLS). Interacts (via its N-terminal NLS) with KPNA1 and KPNA2.</text>
</comment>
<dbReference type="InterPro" id="IPR016024">
    <property type="entry name" value="ARM-type_fold"/>
</dbReference>
<comment type="function">
    <text evidence="6">Component of the PRP19-CDC5L complex that forms an integral part of the spliceosome and is required for activating pre-mRNA splicing. Participates in AID/AICDA-mediated somatic hypermutation (SHM) and class-switch recombination (CSR), 2 processes resulting in the production of high-affinity, mutated isotype-switched antibodies.</text>
</comment>
<name>E4X8S9_OIKDI</name>
<dbReference type="InterPro" id="IPR013180">
    <property type="entry name" value="CTNNBL1_N"/>
</dbReference>
<dbReference type="Pfam" id="PF08216">
    <property type="entry name" value="CTNNBL"/>
    <property type="match status" value="1"/>
</dbReference>
<reference evidence="12" key="1">
    <citation type="journal article" date="2010" name="Science">
        <title>Plasticity of animal genome architecture unmasked by rapid evolution of a pelagic tunicate.</title>
        <authorList>
            <person name="Denoeud F."/>
            <person name="Henriet S."/>
            <person name="Mungpakdee S."/>
            <person name="Aury J.M."/>
            <person name="Da Silva C."/>
            <person name="Brinkmann H."/>
            <person name="Mikhaleva J."/>
            <person name="Olsen L.C."/>
            <person name="Jubin C."/>
            <person name="Canestro C."/>
            <person name="Bouquet J.M."/>
            <person name="Danks G."/>
            <person name="Poulain J."/>
            <person name="Campsteijn C."/>
            <person name="Adamski M."/>
            <person name="Cross I."/>
            <person name="Yadetie F."/>
            <person name="Muffato M."/>
            <person name="Louis A."/>
            <person name="Butcher S."/>
            <person name="Tsagkogeorga G."/>
            <person name="Konrad A."/>
            <person name="Singh S."/>
            <person name="Jensen M.F."/>
            <person name="Cong E.H."/>
            <person name="Eikeseth-Otteraa H."/>
            <person name="Noel B."/>
            <person name="Anthouard V."/>
            <person name="Porcel B.M."/>
            <person name="Kachouri-Lafond R."/>
            <person name="Nishino A."/>
            <person name="Ugolini M."/>
            <person name="Chourrout P."/>
            <person name="Nishida H."/>
            <person name="Aasland R."/>
            <person name="Huzurbazar S."/>
            <person name="Westhof E."/>
            <person name="Delsuc F."/>
            <person name="Lehrach H."/>
            <person name="Reinhardt R."/>
            <person name="Weissenbach J."/>
            <person name="Roy S.W."/>
            <person name="Artiguenave F."/>
            <person name="Postlethwait J.H."/>
            <person name="Manak J.R."/>
            <person name="Thompson E.M."/>
            <person name="Jaillon O."/>
            <person name="Du Pasquier L."/>
            <person name="Boudinot P."/>
            <person name="Liberles D.A."/>
            <person name="Volff J.N."/>
            <person name="Philippe H."/>
            <person name="Lenhard B."/>
            <person name="Roest Crollius H."/>
            <person name="Wincker P."/>
            <person name="Chourrout D."/>
        </authorList>
    </citation>
    <scope>NUCLEOTIDE SEQUENCE [LARGE SCALE GENOMIC DNA]</scope>
</reference>
<dbReference type="EMBL" id="FN653029">
    <property type="protein sequence ID" value="CBY08243.1"/>
    <property type="molecule type" value="Genomic_DNA"/>
</dbReference>
<dbReference type="PANTHER" id="PTHR14978">
    <property type="entry name" value="BETA-CATENIN-LIKE PROTEIN 1 NUCLEAR ASSOCIATED PROTEIN"/>
    <property type="match status" value="1"/>
</dbReference>
<evidence type="ECO:0000256" key="9">
    <source>
        <dbReference type="ARBA" id="ARBA00083862"/>
    </source>
</evidence>
<feature type="region of interest" description="Disordered" evidence="10">
    <location>
        <begin position="12"/>
        <end position="39"/>
    </location>
</feature>
<gene>
    <name evidence="12" type="ORF">GSOID_T00004259001</name>
</gene>
<evidence type="ECO:0000256" key="5">
    <source>
        <dbReference type="ARBA" id="ARBA00023242"/>
    </source>
</evidence>
<evidence type="ECO:0000256" key="8">
    <source>
        <dbReference type="ARBA" id="ARBA00070106"/>
    </source>
</evidence>
<organism evidence="12">
    <name type="scientific">Oikopleura dioica</name>
    <name type="common">Tunicate</name>
    <dbReference type="NCBI Taxonomy" id="34765"/>
    <lineage>
        <taxon>Eukaryota</taxon>
        <taxon>Metazoa</taxon>
        <taxon>Chordata</taxon>
        <taxon>Tunicata</taxon>
        <taxon>Appendicularia</taxon>
        <taxon>Copelata</taxon>
        <taxon>Oikopleuridae</taxon>
        <taxon>Oikopleura</taxon>
    </lineage>
</organism>
<evidence type="ECO:0000313" key="13">
    <source>
        <dbReference type="Proteomes" id="UP000001307"/>
    </source>
</evidence>
<dbReference type="GO" id="GO:0010467">
    <property type="term" value="P:gene expression"/>
    <property type="evidence" value="ECO:0007669"/>
    <property type="project" value="UniProtKB-ARBA"/>
</dbReference>
<evidence type="ECO:0000256" key="6">
    <source>
        <dbReference type="ARBA" id="ARBA00058456"/>
    </source>
</evidence>
<feature type="domain" description="Beta-catenin-like protein 1 N-terminal" evidence="11">
    <location>
        <begin position="63"/>
        <end position="174"/>
    </location>
</feature>
<dbReference type="FunFam" id="1.25.10.10:FF:001136">
    <property type="entry name" value="Beta-catenin-like protein 1"/>
    <property type="match status" value="1"/>
</dbReference>
<dbReference type="InterPro" id="IPR039678">
    <property type="entry name" value="CTNNBL1"/>
</dbReference>
<dbReference type="Proteomes" id="UP000001307">
    <property type="component" value="Unassembled WGS sequence"/>
</dbReference>
<evidence type="ECO:0000256" key="2">
    <source>
        <dbReference type="ARBA" id="ARBA00022553"/>
    </source>
</evidence>
<keyword evidence="5" id="KW-0539">Nucleus</keyword>
<protein>
    <recommendedName>
        <fullName evidence="8">Beta-catenin-like protein 1</fullName>
    </recommendedName>
    <alternativeName>
        <fullName evidence="9">Nuclear-associated protein</fullName>
    </alternativeName>
</protein>
<dbReference type="InterPro" id="IPR011989">
    <property type="entry name" value="ARM-like"/>
</dbReference>